<dbReference type="EMBL" id="PIPK01000011">
    <property type="protein sequence ID" value="RUO22151.1"/>
    <property type="molecule type" value="Genomic_DNA"/>
</dbReference>
<gene>
    <name evidence="2" type="ORF">B0I24_11227</name>
    <name evidence="3" type="ORF">CWE07_11230</name>
</gene>
<accession>A0A327WRC8</accession>
<dbReference type="OrthoDB" id="5592079at2"/>
<sequence>MSTALSAKLSFKLRHSPRRRVSGAFALLLALLLSASMASAQASTAFQFNRDHADGSVHLHYGFEDIEGQRQQWQLTFSQQDMLRQPVMFRPLSPARLQRALLQQQREFARQQGWRGAQVELDNGRLIYQLHNRIGAPENALSTWRAREADARAGILRQHYYQSLRLHTGNTGYTPDHPRVAAESVTLLSPLIAQLDHTLSATYDDYTPRQALAYVSHFIQQIPYAELSDRLQSNGAGFVTPGRLLHDNRGDCDSKVTLLAALMAGLFADVERRIVYLPGHAMFALALDPEPDDIFLRDRVADADNDERATFVIADPTGPAQLNVGEAARAYQSHLRSGAVTLKPI</sequence>
<reference evidence="3 5" key="1">
    <citation type="journal article" date="2018" name="Front. Microbiol.">
        <title>Genome-Based Analysis Reveals the Taxonomy and Diversity of the Family Idiomarinaceae.</title>
        <authorList>
            <person name="Liu Y."/>
            <person name="Lai Q."/>
            <person name="Shao Z."/>
        </authorList>
    </citation>
    <scope>NUCLEOTIDE SEQUENCE [LARGE SCALE GENOMIC DNA]</scope>
    <source>
        <strain evidence="3 5">CF12-14</strain>
    </source>
</reference>
<feature type="chain" id="PRO_5016283902" description="Transglutaminase superfamily protein" evidence="1">
    <location>
        <begin position="43"/>
        <end position="345"/>
    </location>
</feature>
<proteinExistence type="predicted"/>
<evidence type="ECO:0000313" key="3">
    <source>
        <dbReference type="EMBL" id="RUO22151.1"/>
    </source>
</evidence>
<evidence type="ECO:0000256" key="1">
    <source>
        <dbReference type="SAM" id="SignalP"/>
    </source>
</evidence>
<protein>
    <recommendedName>
        <fullName evidence="6">Transglutaminase superfamily protein</fullName>
    </recommendedName>
</protein>
<dbReference type="EMBL" id="QLMD01000012">
    <property type="protein sequence ID" value="RAJ94941.1"/>
    <property type="molecule type" value="Genomic_DNA"/>
</dbReference>
<feature type="signal peptide" evidence="1">
    <location>
        <begin position="1"/>
        <end position="42"/>
    </location>
</feature>
<name>A0A327WRC8_9GAMM</name>
<comment type="caution">
    <text evidence="2">The sequence shown here is derived from an EMBL/GenBank/DDBJ whole genome shotgun (WGS) entry which is preliminary data.</text>
</comment>
<reference evidence="2 4" key="2">
    <citation type="submission" date="2018-06" db="EMBL/GenBank/DDBJ databases">
        <title>Genomic Encyclopedia of Type Strains, Phase III (KMG-III): the genomes of soil and plant-associated and newly described type strains.</title>
        <authorList>
            <person name="Whitman W."/>
        </authorList>
    </citation>
    <scope>NUCLEOTIDE SEQUENCE [LARGE SCALE GENOMIC DNA]</scope>
    <source>
        <strain evidence="2 4">CGMCC 1.15366</strain>
    </source>
</reference>
<dbReference type="RefSeq" id="WP_126819005.1">
    <property type="nucleotide sequence ID" value="NZ_PIPK01000011.1"/>
</dbReference>
<keyword evidence="5" id="KW-1185">Reference proteome</keyword>
<keyword evidence="1" id="KW-0732">Signal</keyword>
<evidence type="ECO:0000313" key="2">
    <source>
        <dbReference type="EMBL" id="RAJ94941.1"/>
    </source>
</evidence>
<evidence type="ECO:0008006" key="6">
    <source>
        <dbReference type="Google" id="ProtNLM"/>
    </source>
</evidence>
<dbReference type="Proteomes" id="UP000249203">
    <property type="component" value="Unassembled WGS sequence"/>
</dbReference>
<dbReference type="AlphaFoldDB" id="A0A327WRC8"/>
<evidence type="ECO:0000313" key="4">
    <source>
        <dbReference type="Proteomes" id="UP000249203"/>
    </source>
</evidence>
<dbReference type="Proteomes" id="UP000287865">
    <property type="component" value="Unassembled WGS sequence"/>
</dbReference>
<evidence type="ECO:0000313" key="5">
    <source>
        <dbReference type="Proteomes" id="UP000287865"/>
    </source>
</evidence>
<organism evidence="2 4">
    <name type="scientific">Aliidiomarina maris</name>
    <dbReference type="NCBI Taxonomy" id="531312"/>
    <lineage>
        <taxon>Bacteria</taxon>
        <taxon>Pseudomonadati</taxon>
        <taxon>Pseudomonadota</taxon>
        <taxon>Gammaproteobacteria</taxon>
        <taxon>Alteromonadales</taxon>
        <taxon>Idiomarinaceae</taxon>
        <taxon>Aliidiomarina</taxon>
    </lineage>
</organism>